<evidence type="ECO:0000313" key="3">
    <source>
        <dbReference type="EMBL" id="ONM10755.1"/>
    </source>
</evidence>
<sequence length="243" mass="25910">MASPAGANSGASSSRGTPLPLPFPFPAAAHFPSRGAGPFLSQHYHPPSTSDGDDEVEEDEGSMDDGSAEEDDAELSDGGALGSPRRRAFSAPGEPRVCAEAFRGVLMDDALILSCGHSYGSSGMQHVYRMKACGKCGMPITEAAIRPNLALRLAVQAFKREEDSAKSLKRRRERLELGNKRTPERFVGRQAVVTAQCLNGWYVVKTSDNAESVKLQYRSLAKVADGNGPSGLVPSNVQSTSWL</sequence>
<accession>A0A1D6L987</accession>
<organism evidence="3">
    <name type="scientific">Zea mays</name>
    <name type="common">Maize</name>
    <dbReference type="NCBI Taxonomy" id="4577"/>
    <lineage>
        <taxon>Eukaryota</taxon>
        <taxon>Viridiplantae</taxon>
        <taxon>Streptophyta</taxon>
        <taxon>Embryophyta</taxon>
        <taxon>Tracheophyta</taxon>
        <taxon>Spermatophyta</taxon>
        <taxon>Magnoliopsida</taxon>
        <taxon>Liliopsida</taxon>
        <taxon>Poales</taxon>
        <taxon>Poaceae</taxon>
        <taxon>PACMAD clade</taxon>
        <taxon>Panicoideae</taxon>
        <taxon>Andropogonodae</taxon>
        <taxon>Andropogoneae</taxon>
        <taxon>Tripsacinae</taxon>
        <taxon>Zea</taxon>
    </lineage>
</organism>
<gene>
    <name evidence="3" type="ORF">ZEAMMB73_Zm00001d034607</name>
</gene>
<feature type="domain" description="PUB 62/63 C-terminal" evidence="2">
    <location>
        <begin position="178"/>
        <end position="222"/>
    </location>
</feature>
<proteinExistence type="predicted"/>
<feature type="compositionally biased region" description="Acidic residues" evidence="1">
    <location>
        <begin position="51"/>
        <end position="75"/>
    </location>
</feature>
<dbReference type="Gene3D" id="3.30.40.10">
    <property type="entry name" value="Zinc/RING finger domain, C3HC4 (zinc finger)"/>
    <property type="match status" value="1"/>
</dbReference>
<dbReference type="ExpressionAtlas" id="A0A1D6L987">
    <property type="expression patterns" value="baseline and differential"/>
</dbReference>
<reference evidence="3" key="1">
    <citation type="submission" date="2015-12" db="EMBL/GenBank/DDBJ databases">
        <title>Update maize B73 reference genome by single molecule sequencing technologies.</title>
        <authorList>
            <consortium name="Maize Genome Sequencing Project"/>
            <person name="Ware D."/>
        </authorList>
    </citation>
    <scope>NUCLEOTIDE SEQUENCE [LARGE SCALE GENOMIC DNA]</scope>
    <source>
        <tissue evidence="3">Seedling</tissue>
    </source>
</reference>
<dbReference type="EMBL" id="CM007647">
    <property type="protein sequence ID" value="ONM10755.1"/>
    <property type="molecule type" value="Genomic_DNA"/>
</dbReference>
<feature type="compositionally biased region" description="Low complexity" evidence="1">
    <location>
        <begin position="1"/>
        <end position="18"/>
    </location>
</feature>
<dbReference type="InterPro" id="IPR013083">
    <property type="entry name" value="Znf_RING/FYVE/PHD"/>
</dbReference>
<evidence type="ECO:0000259" key="2">
    <source>
        <dbReference type="Pfam" id="PF23112"/>
    </source>
</evidence>
<dbReference type="SUPFAM" id="SSF57850">
    <property type="entry name" value="RING/U-box"/>
    <property type="match status" value="1"/>
</dbReference>
<name>A0A1D6L987_MAIZE</name>
<dbReference type="Pfam" id="PF23112">
    <property type="entry name" value="PUB62-63_C"/>
    <property type="match status" value="1"/>
</dbReference>
<dbReference type="AlphaFoldDB" id="A0A1D6L987"/>
<dbReference type="PANTHER" id="PTHR33644:SF5">
    <property type="entry name" value="U-BOX DOMAIN-CONTAINING PROTEIN 62"/>
    <property type="match status" value="1"/>
</dbReference>
<dbReference type="InterPro" id="IPR057649">
    <property type="entry name" value="PUB62-63_C"/>
</dbReference>
<dbReference type="PANTHER" id="PTHR33644">
    <property type="entry name" value="U-BOX DOMAIN-CONTAINING PROTEIN 62-RELATED"/>
    <property type="match status" value="1"/>
</dbReference>
<evidence type="ECO:0000256" key="1">
    <source>
        <dbReference type="SAM" id="MobiDB-lite"/>
    </source>
</evidence>
<protein>
    <submittedName>
        <fullName evidence="3">U-box domain-containing protein 62</fullName>
    </submittedName>
</protein>
<feature type="region of interest" description="Disordered" evidence="1">
    <location>
        <begin position="1"/>
        <end position="93"/>
    </location>
</feature>